<evidence type="ECO:0000256" key="1">
    <source>
        <dbReference type="SAM" id="MobiDB-lite"/>
    </source>
</evidence>
<keyword evidence="3" id="KW-1185">Reference proteome</keyword>
<feature type="compositionally biased region" description="Basic and acidic residues" evidence="1">
    <location>
        <begin position="31"/>
        <end position="50"/>
    </location>
</feature>
<proteinExistence type="predicted"/>
<evidence type="ECO:0000313" key="3">
    <source>
        <dbReference type="Proteomes" id="UP000482960"/>
    </source>
</evidence>
<accession>A0A6V8LAC0</accession>
<feature type="region of interest" description="Disordered" evidence="1">
    <location>
        <begin position="1"/>
        <end position="57"/>
    </location>
</feature>
<organism evidence="2 3">
    <name type="scientific">Phytohabitans rumicis</name>
    <dbReference type="NCBI Taxonomy" id="1076125"/>
    <lineage>
        <taxon>Bacteria</taxon>
        <taxon>Bacillati</taxon>
        <taxon>Actinomycetota</taxon>
        <taxon>Actinomycetes</taxon>
        <taxon>Micromonosporales</taxon>
        <taxon>Micromonosporaceae</taxon>
    </lineage>
</organism>
<reference evidence="2 3" key="2">
    <citation type="submission" date="2020-03" db="EMBL/GenBank/DDBJ databases">
        <authorList>
            <person name="Ichikawa N."/>
            <person name="Kimura A."/>
            <person name="Kitahashi Y."/>
            <person name="Uohara A."/>
        </authorList>
    </citation>
    <scope>NUCLEOTIDE SEQUENCE [LARGE SCALE GENOMIC DNA]</scope>
    <source>
        <strain evidence="2 3">NBRC 108638</strain>
    </source>
</reference>
<comment type="caution">
    <text evidence="2">The sequence shown here is derived from an EMBL/GenBank/DDBJ whole genome shotgun (WGS) entry which is preliminary data.</text>
</comment>
<gene>
    <name evidence="2" type="ORF">Prum_061920</name>
</gene>
<dbReference type="EMBL" id="BLPG01000001">
    <property type="protein sequence ID" value="GFJ92550.1"/>
    <property type="molecule type" value="Genomic_DNA"/>
</dbReference>
<sequence>MTAPTLTAVAVPDPETVPSRKPEATAVRPAALRERRNAATDRSTKNRPAPDRSSTAP</sequence>
<protein>
    <submittedName>
        <fullName evidence="2">Uncharacterized protein</fullName>
    </submittedName>
</protein>
<name>A0A6V8LAC0_9ACTN</name>
<reference evidence="2 3" key="1">
    <citation type="submission" date="2020-03" db="EMBL/GenBank/DDBJ databases">
        <title>Whole genome shotgun sequence of Phytohabitans rumicis NBRC 108638.</title>
        <authorList>
            <person name="Komaki H."/>
            <person name="Tamura T."/>
        </authorList>
    </citation>
    <scope>NUCLEOTIDE SEQUENCE [LARGE SCALE GENOMIC DNA]</scope>
    <source>
        <strain evidence="2 3">NBRC 108638</strain>
    </source>
</reference>
<dbReference type="AlphaFoldDB" id="A0A6V8LAC0"/>
<dbReference type="Proteomes" id="UP000482960">
    <property type="component" value="Unassembled WGS sequence"/>
</dbReference>
<evidence type="ECO:0000313" key="2">
    <source>
        <dbReference type="EMBL" id="GFJ92550.1"/>
    </source>
</evidence>